<protein>
    <recommendedName>
        <fullName evidence="6">Lipoprotein</fullName>
    </recommendedName>
</protein>
<keyword evidence="1" id="KW-0732">Signal</keyword>
<dbReference type="Pfam" id="PF19755">
    <property type="entry name" value="DUF6242"/>
    <property type="match status" value="1"/>
</dbReference>
<sequence>MKIKFLSFIASFFMVSFVITSCLDDDNNIEYSPDATIHAFELDTIGGYGVKYKFTIDQLSREIYNEDSLPVHADTIIDKILIKTLTTASGVVTMKDKSGNDSVLNINDSIDLRKELIIKVWSTEALAGISPNQTKEYKIKVNVHKHDPDSLRWEYIVGADDNNITGPQRSIILGSNVLTYTETTSGLKVYKNTVSGLNNWSPNSIVGIENSIKTLPTSIIEFKDMLYATFKDNNNTVYAYTSEDGINWSALTSLTNIELFLAPIKEKFDSEKNARISYIKKVNDNKYIFTTSTDGVNEEYALYDNNKKYLDGEARKKFPSKITSYTNYENRNGTQGVLLIGEAEKSTTLSNDGTDIAIAVAWIYSEESQEVNKLNENREPILDDNDTPIKENIIVSGWGDLPAGSTYRYCPELKNPIIIHYNSQFYLFGDGFEAFYTSPSGRDWEKANKKFSFPHQNWSKENIGYDPIKFPEFRGRKNFSMVVDTEKDAQNRANNYLVFIFGKNDNVSFDEEVEKEDSSRATTTVKRSYSHNSEVWRGRLNQLWFDKDPEHAGK</sequence>
<evidence type="ECO:0000313" key="5">
    <source>
        <dbReference type="Proteomes" id="UP000327007"/>
    </source>
</evidence>
<evidence type="ECO:0000259" key="2">
    <source>
        <dbReference type="Pfam" id="PF19755"/>
    </source>
</evidence>
<dbReference type="AlphaFoldDB" id="A0AAI9S3W8"/>
<feature type="domain" description="DUF6242" evidence="3">
    <location>
        <begin position="147"/>
        <end position="547"/>
    </location>
</feature>
<evidence type="ECO:0000256" key="1">
    <source>
        <dbReference type="SAM" id="SignalP"/>
    </source>
</evidence>
<reference evidence="5" key="1">
    <citation type="journal article" date="2018" name="J. Anim. Genet.">
        <title>Acquired interbacterial defense systems protect against interspecies antagonism in the human gut microbiome.</title>
        <authorList>
            <person name="Ross B.D."/>
            <person name="Verster A.J."/>
            <person name="Radey M.C."/>
            <person name="Schmidtke D.T."/>
            <person name="Pope C.E."/>
            <person name="Hoffman L.R."/>
            <person name="Hajjar A."/>
            <person name="Peterson S.B."/>
            <person name="Borenstein E."/>
            <person name="Mougous J."/>
        </authorList>
    </citation>
    <scope>NUCLEOTIDE SEQUENCE [LARGE SCALE GENOMIC DNA]</scope>
    <source>
        <strain evidence="5">H204</strain>
    </source>
</reference>
<feature type="chain" id="PRO_5042573085" description="Lipoprotein" evidence="1">
    <location>
        <begin position="21"/>
        <end position="554"/>
    </location>
</feature>
<name>A0AAI9S3W8_9BACE</name>
<evidence type="ECO:0008006" key="6">
    <source>
        <dbReference type="Google" id="ProtNLM"/>
    </source>
</evidence>
<dbReference type="InterPro" id="IPR058667">
    <property type="entry name" value="DUF6242_C"/>
</dbReference>
<gene>
    <name evidence="4" type="ORF">F6S82_04225</name>
</gene>
<dbReference type="Pfam" id="PF25852">
    <property type="entry name" value="DUF6242_C"/>
    <property type="match status" value="1"/>
</dbReference>
<evidence type="ECO:0000259" key="3">
    <source>
        <dbReference type="Pfam" id="PF25852"/>
    </source>
</evidence>
<organism evidence="4 5">
    <name type="scientific">Bacteroides xylanisolvens</name>
    <dbReference type="NCBI Taxonomy" id="371601"/>
    <lineage>
        <taxon>Bacteria</taxon>
        <taxon>Pseudomonadati</taxon>
        <taxon>Bacteroidota</taxon>
        <taxon>Bacteroidia</taxon>
        <taxon>Bacteroidales</taxon>
        <taxon>Bacteroidaceae</taxon>
        <taxon>Bacteroides</taxon>
    </lineage>
</organism>
<evidence type="ECO:0000313" key="4">
    <source>
        <dbReference type="EMBL" id="KAA9049685.1"/>
    </source>
</evidence>
<dbReference type="PROSITE" id="PS51257">
    <property type="entry name" value="PROKAR_LIPOPROTEIN"/>
    <property type="match status" value="1"/>
</dbReference>
<accession>A0AAI9S3W8</accession>
<feature type="domain" description="DUF6242" evidence="2">
    <location>
        <begin position="48"/>
        <end position="141"/>
    </location>
</feature>
<dbReference type="InterPro" id="IPR046209">
    <property type="entry name" value="DUF6242_N"/>
</dbReference>
<proteinExistence type="predicted"/>
<dbReference type="Proteomes" id="UP000327007">
    <property type="component" value="Unassembled WGS sequence"/>
</dbReference>
<dbReference type="RefSeq" id="WP_141408823.1">
    <property type="nucleotide sequence ID" value="NZ_CP041230.1"/>
</dbReference>
<comment type="caution">
    <text evidence="4">The sequence shown here is derived from an EMBL/GenBank/DDBJ whole genome shotgun (WGS) entry which is preliminary data.</text>
</comment>
<dbReference type="EMBL" id="VYQC01000002">
    <property type="protein sequence ID" value="KAA9049685.1"/>
    <property type="molecule type" value="Genomic_DNA"/>
</dbReference>
<feature type="signal peptide" evidence="1">
    <location>
        <begin position="1"/>
        <end position="20"/>
    </location>
</feature>